<dbReference type="PIRSF" id="PIRSF005965">
    <property type="entry name" value="Chor_mut_AroH"/>
    <property type="match status" value="1"/>
</dbReference>
<dbReference type="InterPro" id="IPR008243">
    <property type="entry name" value="Chorismate_mutase_AroH"/>
</dbReference>
<dbReference type="AlphaFoldDB" id="A0A1F4TPZ7"/>
<proteinExistence type="predicted"/>
<dbReference type="EC" id="5.4.99.5" evidence="1 3"/>
<evidence type="ECO:0000256" key="2">
    <source>
        <dbReference type="PIRSR" id="PIRSR005965-1"/>
    </source>
</evidence>
<reference evidence="4 5" key="1">
    <citation type="journal article" date="2016" name="Nat. Commun.">
        <title>Thousands of microbial genomes shed light on interconnected biogeochemical processes in an aquifer system.</title>
        <authorList>
            <person name="Anantharaman K."/>
            <person name="Brown C.T."/>
            <person name="Hug L.A."/>
            <person name="Sharon I."/>
            <person name="Castelle C.J."/>
            <person name="Probst A.J."/>
            <person name="Thomas B.C."/>
            <person name="Singh A."/>
            <person name="Wilkins M.J."/>
            <person name="Karaoz U."/>
            <person name="Brodie E.L."/>
            <person name="Williams K.H."/>
            <person name="Hubbard S.S."/>
            <person name="Banfield J.F."/>
        </authorList>
    </citation>
    <scope>NUCLEOTIDE SEQUENCE [LARGE SCALE GENOMIC DNA]</scope>
</reference>
<dbReference type="PANTHER" id="PTHR21164">
    <property type="entry name" value="CHORISMATE MUTASE"/>
    <property type="match status" value="1"/>
</dbReference>
<dbReference type="Proteomes" id="UP000178951">
    <property type="component" value="Unassembled WGS sequence"/>
</dbReference>
<dbReference type="GO" id="GO:0009073">
    <property type="term" value="P:aromatic amino acid family biosynthetic process"/>
    <property type="evidence" value="ECO:0007669"/>
    <property type="project" value="UniProtKB-UniRule"/>
</dbReference>
<sequence length="116" mass="13042">MAMRGIRGATTVKENSREAILLATKELLVEMLEQNQVNIDDVASVFFSATEDLTAEFPAVAAREIGWVETPLLCLREINVSGSLQNCIRVLMQVNTEKQQNQMNHVYLHGAKNLRR</sequence>
<gene>
    <name evidence="4" type="ORF">A2311_06480</name>
</gene>
<dbReference type="PROSITE" id="PS51167">
    <property type="entry name" value="CHORISMATE_MUT_1"/>
    <property type="match status" value="1"/>
</dbReference>
<dbReference type="NCBIfam" id="TIGR01796">
    <property type="entry name" value="CM_mono_aroH"/>
    <property type="match status" value="1"/>
</dbReference>
<dbReference type="PANTHER" id="PTHR21164:SF0">
    <property type="entry name" value="CHORISMATE MUTASE AROH"/>
    <property type="match status" value="1"/>
</dbReference>
<dbReference type="GO" id="GO:0004106">
    <property type="term" value="F:chorismate mutase activity"/>
    <property type="evidence" value="ECO:0007669"/>
    <property type="project" value="UniProtKB-UniRule"/>
</dbReference>
<comment type="catalytic activity">
    <reaction evidence="3">
        <text>chorismate = prephenate</text>
        <dbReference type="Rhea" id="RHEA:13897"/>
        <dbReference type="ChEBI" id="CHEBI:29748"/>
        <dbReference type="ChEBI" id="CHEBI:29934"/>
        <dbReference type="EC" id="5.4.99.5"/>
    </reaction>
</comment>
<dbReference type="GO" id="GO:0046417">
    <property type="term" value="P:chorismate metabolic process"/>
    <property type="evidence" value="ECO:0007669"/>
    <property type="project" value="TreeGrafter"/>
</dbReference>
<evidence type="ECO:0000313" key="5">
    <source>
        <dbReference type="Proteomes" id="UP000178951"/>
    </source>
</evidence>
<accession>A0A1F4TPZ7</accession>
<dbReference type="STRING" id="1802583.A2311_06480"/>
<dbReference type="SUPFAM" id="SSF55298">
    <property type="entry name" value="YjgF-like"/>
    <property type="match status" value="1"/>
</dbReference>
<dbReference type="EMBL" id="MEUF01000039">
    <property type="protein sequence ID" value="OGC34775.1"/>
    <property type="molecule type" value="Genomic_DNA"/>
</dbReference>
<feature type="binding site" evidence="2">
    <location>
        <position position="107"/>
    </location>
    <ligand>
        <name>prephenate</name>
        <dbReference type="ChEBI" id="CHEBI:29934"/>
    </ligand>
</feature>
<comment type="caution">
    <text evidence="4">The sequence shown here is derived from an EMBL/GenBank/DDBJ whole genome shotgun (WGS) entry which is preliminary data.</text>
</comment>
<feature type="binding site" evidence="2">
    <location>
        <position position="89"/>
    </location>
    <ligand>
        <name>prephenate</name>
        <dbReference type="ChEBI" id="CHEBI:29934"/>
    </ligand>
</feature>
<protein>
    <recommendedName>
        <fullName evidence="1 3">chorismate mutase</fullName>
        <ecNumber evidence="1 3">5.4.99.5</ecNumber>
    </recommendedName>
</protein>
<dbReference type="Gene3D" id="3.30.1330.40">
    <property type="entry name" value="RutC-like"/>
    <property type="match status" value="1"/>
</dbReference>
<organism evidence="4 5">
    <name type="scientific">candidate division WOR-1 bacterium RIFOXYB2_FULL_48_7</name>
    <dbReference type="NCBI Taxonomy" id="1802583"/>
    <lineage>
        <taxon>Bacteria</taxon>
        <taxon>Bacillati</taxon>
        <taxon>Saganbacteria</taxon>
    </lineage>
</organism>
<dbReference type="GO" id="GO:0008652">
    <property type="term" value="P:amino acid biosynthetic process"/>
    <property type="evidence" value="ECO:0007669"/>
    <property type="project" value="UniProtKB-UniRule"/>
</dbReference>
<evidence type="ECO:0000313" key="4">
    <source>
        <dbReference type="EMBL" id="OGC34775.1"/>
    </source>
</evidence>
<keyword evidence="2 3" id="KW-0057">Aromatic amino acid biosynthesis</keyword>
<keyword evidence="3" id="KW-0413">Isomerase</keyword>
<evidence type="ECO:0000256" key="3">
    <source>
        <dbReference type="PROSITE-ProRule" id="PRU00514"/>
    </source>
</evidence>
<evidence type="ECO:0000256" key="1">
    <source>
        <dbReference type="NCBIfam" id="TIGR01796"/>
    </source>
</evidence>
<dbReference type="Pfam" id="PF07736">
    <property type="entry name" value="CM_1"/>
    <property type="match status" value="1"/>
</dbReference>
<keyword evidence="2 3" id="KW-0028">Amino-acid biosynthesis</keyword>
<feature type="binding site" evidence="2">
    <location>
        <position position="7"/>
    </location>
    <ligand>
        <name>prephenate</name>
        <dbReference type="ChEBI" id="CHEBI:29934"/>
    </ligand>
</feature>
<dbReference type="CDD" id="cd02185">
    <property type="entry name" value="AroH"/>
    <property type="match status" value="1"/>
</dbReference>
<dbReference type="InterPro" id="IPR035959">
    <property type="entry name" value="RutC-like_sf"/>
</dbReference>
<name>A0A1F4TPZ7_UNCSA</name>